<dbReference type="SUPFAM" id="SSF51735">
    <property type="entry name" value="NAD(P)-binding Rossmann-fold domains"/>
    <property type="match status" value="1"/>
</dbReference>
<name>A0ABQ1IQL3_9GAMM</name>
<comment type="cofactor">
    <cofactor evidence="6">
        <name>Mg(2+)</name>
        <dbReference type="ChEBI" id="CHEBI:18420"/>
    </cofactor>
    <text evidence="6">Binds 1 Mg(2+) ion per monomer.</text>
</comment>
<evidence type="ECO:0000256" key="4">
    <source>
        <dbReference type="ARBA" id="ARBA00017099"/>
    </source>
</evidence>
<comment type="pathway">
    <text evidence="1 6">Carbohydrate biosynthesis; dTDP-L-rhamnose biosynthesis.</text>
</comment>
<evidence type="ECO:0000256" key="5">
    <source>
        <dbReference type="ARBA" id="ARBA00048200"/>
    </source>
</evidence>
<protein>
    <recommendedName>
        <fullName evidence="4 6">dTDP-4-dehydrorhamnose reductase</fullName>
        <ecNumber evidence="3 6">1.1.1.133</ecNumber>
    </recommendedName>
</protein>
<evidence type="ECO:0000259" key="7">
    <source>
        <dbReference type="Pfam" id="PF04321"/>
    </source>
</evidence>
<evidence type="ECO:0000256" key="6">
    <source>
        <dbReference type="RuleBase" id="RU364082"/>
    </source>
</evidence>
<comment type="similarity">
    <text evidence="2 6">Belongs to the dTDP-4-dehydrorhamnose reductase family.</text>
</comment>
<keyword evidence="6" id="KW-0560">Oxidoreductase</keyword>
<dbReference type="CDD" id="cd05254">
    <property type="entry name" value="dTDP_HR_like_SDR_e"/>
    <property type="match status" value="1"/>
</dbReference>
<reference evidence="9" key="1">
    <citation type="journal article" date="2019" name="Int. J. Syst. Evol. Microbiol.">
        <title>The Global Catalogue of Microorganisms (GCM) 10K type strain sequencing project: providing services to taxonomists for standard genome sequencing and annotation.</title>
        <authorList>
            <consortium name="The Broad Institute Genomics Platform"/>
            <consortium name="The Broad Institute Genome Sequencing Center for Infectious Disease"/>
            <person name="Wu L."/>
            <person name="Ma J."/>
        </authorList>
    </citation>
    <scope>NUCLEOTIDE SEQUENCE [LARGE SCALE GENOMIC DNA]</scope>
    <source>
        <strain evidence="9">CGMCC 1.15923</strain>
    </source>
</reference>
<organism evidence="8 9">
    <name type="scientific">Oceanisphaera marina</name>
    <dbReference type="NCBI Taxonomy" id="2017550"/>
    <lineage>
        <taxon>Bacteria</taxon>
        <taxon>Pseudomonadati</taxon>
        <taxon>Pseudomonadota</taxon>
        <taxon>Gammaproteobacteria</taxon>
        <taxon>Aeromonadales</taxon>
        <taxon>Aeromonadaceae</taxon>
        <taxon>Oceanisphaera</taxon>
    </lineage>
</organism>
<dbReference type="EMBL" id="BMKE01000021">
    <property type="protein sequence ID" value="GGB50149.1"/>
    <property type="molecule type" value="Genomic_DNA"/>
</dbReference>
<evidence type="ECO:0000256" key="3">
    <source>
        <dbReference type="ARBA" id="ARBA00012929"/>
    </source>
</evidence>
<evidence type="ECO:0000256" key="1">
    <source>
        <dbReference type="ARBA" id="ARBA00004781"/>
    </source>
</evidence>
<dbReference type="Gene3D" id="3.90.25.10">
    <property type="entry name" value="UDP-galactose 4-epimerase, domain 1"/>
    <property type="match status" value="1"/>
</dbReference>
<evidence type="ECO:0000313" key="9">
    <source>
        <dbReference type="Proteomes" id="UP000646152"/>
    </source>
</evidence>
<dbReference type="PANTHER" id="PTHR10491:SF4">
    <property type="entry name" value="METHIONINE ADENOSYLTRANSFERASE 2 SUBUNIT BETA"/>
    <property type="match status" value="1"/>
</dbReference>
<dbReference type="InterPro" id="IPR005913">
    <property type="entry name" value="dTDP_dehydrorham_reduct"/>
</dbReference>
<sequence length="299" mass="32096">MRVLITGAQGQVGQELMRLAPAEFEVCGLGSASLDITSADQVLSAVTQFQPALIINAAAYTAVDKAESDIERAWAVNHVGVANLATAAEGLSIPVFHISTDYVFAGDTSTPYRESDATNPGGVYGASKLAGEEALASACSQYLVLRTSWVFGVHGSNFVKTMLRLGGERDSLSIVADQQGGPTSAASIATALWQLADIYQARQQLPWGVYHFSGTPHCTWFDFAEEICHQAESLGLLQQSPQLSPISTADYPTPAHRPAWSVMNCTKLFVNLGIHSPNWKEDLRLVLTELQQNTVQAAD</sequence>
<evidence type="ECO:0000256" key="2">
    <source>
        <dbReference type="ARBA" id="ARBA00010944"/>
    </source>
</evidence>
<dbReference type="Proteomes" id="UP000646152">
    <property type="component" value="Unassembled WGS sequence"/>
</dbReference>
<evidence type="ECO:0000313" key="8">
    <source>
        <dbReference type="EMBL" id="GGB50149.1"/>
    </source>
</evidence>
<feature type="domain" description="RmlD-like substrate binding" evidence="7">
    <location>
        <begin position="1"/>
        <end position="291"/>
    </location>
</feature>
<dbReference type="EC" id="1.1.1.133" evidence="3 6"/>
<dbReference type="PANTHER" id="PTHR10491">
    <property type="entry name" value="DTDP-4-DEHYDRORHAMNOSE REDUCTASE"/>
    <property type="match status" value="1"/>
</dbReference>
<comment type="caution">
    <text evidence="8">The sequence shown here is derived from an EMBL/GenBank/DDBJ whole genome shotgun (WGS) entry which is preliminary data.</text>
</comment>
<keyword evidence="9" id="KW-1185">Reference proteome</keyword>
<comment type="function">
    <text evidence="6">Catalyzes the reduction of dTDP-6-deoxy-L-lyxo-4-hexulose to yield dTDP-L-rhamnose.</text>
</comment>
<dbReference type="InterPro" id="IPR036291">
    <property type="entry name" value="NAD(P)-bd_dom_sf"/>
</dbReference>
<keyword evidence="6" id="KW-0521">NADP</keyword>
<dbReference type="RefSeq" id="WP_188630391.1">
    <property type="nucleotide sequence ID" value="NZ_BMKE01000021.1"/>
</dbReference>
<proteinExistence type="inferred from homology"/>
<dbReference type="Pfam" id="PF04321">
    <property type="entry name" value="RmlD_sub_bind"/>
    <property type="match status" value="1"/>
</dbReference>
<dbReference type="NCBIfam" id="TIGR01214">
    <property type="entry name" value="rmlD"/>
    <property type="match status" value="1"/>
</dbReference>
<accession>A0ABQ1IQL3</accession>
<dbReference type="Gene3D" id="3.40.50.720">
    <property type="entry name" value="NAD(P)-binding Rossmann-like Domain"/>
    <property type="match status" value="1"/>
</dbReference>
<gene>
    <name evidence="8" type="primary">rfbD</name>
    <name evidence="8" type="ORF">GCM10011502_24230</name>
</gene>
<dbReference type="InterPro" id="IPR029903">
    <property type="entry name" value="RmlD-like-bd"/>
</dbReference>
<comment type="catalytic activity">
    <reaction evidence="5 6">
        <text>dTDP-beta-L-rhamnose + NADP(+) = dTDP-4-dehydro-beta-L-rhamnose + NADPH + H(+)</text>
        <dbReference type="Rhea" id="RHEA:21796"/>
        <dbReference type="ChEBI" id="CHEBI:15378"/>
        <dbReference type="ChEBI" id="CHEBI:57510"/>
        <dbReference type="ChEBI" id="CHEBI:57783"/>
        <dbReference type="ChEBI" id="CHEBI:58349"/>
        <dbReference type="ChEBI" id="CHEBI:62830"/>
        <dbReference type="EC" id="1.1.1.133"/>
    </reaction>
</comment>